<feature type="non-terminal residue" evidence="2">
    <location>
        <position position="1"/>
    </location>
</feature>
<evidence type="ECO:0000313" key="3">
    <source>
        <dbReference type="Proteomes" id="UP000295550"/>
    </source>
</evidence>
<protein>
    <submittedName>
        <fullName evidence="2">MFS transporter</fullName>
    </submittedName>
</protein>
<organism evidence="2 3">
    <name type="scientific">Photorhabdus luminescens subsp. mexicana</name>
    <dbReference type="NCBI Taxonomy" id="2100167"/>
    <lineage>
        <taxon>Bacteria</taxon>
        <taxon>Pseudomonadati</taxon>
        <taxon>Pseudomonadota</taxon>
        <taxon>Gammaproteobacteria</taxon>
        <taxon>Enterobacterales</taxon>
        <taxon>Morganellaceae</taxon>
        <taxon>Photorhabdus</taxon>
    </lineage>
</organism>
<dbReference type="SUPFAM" id="SSF103473">
    <property type="entry name" value="MFS general substrate transporter"/>
    <property type="match status" value="1"/>
</dbReference>
<name>A0A4R4IIP4_PHOLU</name>
<proteinExistence type="predicted"/>
<dbReference type="InterPro" id="IPR036259">
    <property type="entry name" value="MFS_trans_sf"/>
</dbReference>
<feature type="non-terminal residue" evidence="2">
    <location>
        <position position="80"/>
    </location>
</feature>
<comment type="caution">
    <text evidence="2">The sequence shown here is derived from an EMBL/GenBank/DDBJ whole genome shotgun (WGS) entry which is preliminary data.</text>
</comment>
<reference evidence="2 3" key="1">
    <citation type="journal article" date="2019" name="Int. J. Syst. Evol. Microbiol.">
        <title>Photorhabdus khanii subsp. guanajuatensis subsp. nov., isolated from Heterorhabditis atacamensis, and Photorhabdus luminescens subsp. mexicana subsp. nov., isolated from Heterorhabditis mexicana entomopathogenic nematodes.</title>
        <authorList>
            <person name="Machado R.A.R."/>
            <person name="Bruno P."/>
            <person name="Arce C.C.M."/>
            <person name="Liechti N."/>
            <person name="Kohler A."/>
            <person name="Bernal J."/>
            <person name="Bruggmann R."/>
            <person name="Turlings T.C.J."/>
        </authorList>
    </citation>
    <scope>NUCLEOTIDE SEQUENCE [LARGE SCALE GENOMIC DNA]</scope>
    <source>
        <strain evidence="2 3">MEX47-22</strain>
    </source>
</reference>
<dbReference type="AlphaFoldDB" id="A0A4R4IIP4"/>
<feature type="transmembrane region" description="Helical" evidence="1">
    <location>
        <begin position="22"/>
        <end position="42"/>
    </location>
</feature>
<evidence type="ECO:0000256" key="1">
    <source>
        <dbReference type="SAM" id="Phobius"/>
    </source>
</evidence>
<keyword evidence="1" id="KW-1133">Transmembrane helix</keyword>
<gene>
    <name evidence="2" type="ORF">C5468_26035</name>
</gene>
<keyword evidence="1" id="KW-0472">Membrane</keyword>
<dbReference type="EMBL" id="PUJX01000157">
    <property type="protein sequence ID" value="TDB40337.1"/>
    <property type="molecule type" value="Genomic_DNA"/>
</dbReference>
<accession>A0A4R4IIP4</accession>
<feature type="transmembrane region" description="Helical" evidence="1">
    <location>
        <begin position="54"/>
        <end position="72"/>
    </location>
</feature>
<dbReference type="Proteomes" id="UP000295550">
    <property type="component" value="Unassembled WGS sequence"/>
</dbReference>
<keyword evidence="1" id="KW-0812">Transmembrane</keyword>
<sequence>LFAYSFSVWIAYRSPVVKLSTAYGWFYFVFSGGMQVLATFYASWAVEELGHINTLWTTLIFIIVGAFFALVLNHDNIKPQ</sequence>
<evidence type="ECO:0000313" key="2">
    <source>
        <dbReference type="EMBL" id="TDB40337.1"/>
    </source>
</evidence>